<keyword evidence="3" id="KW-1185">Reference proteome</keyword>
<dbReference type="PANTHER" id="PTHR33623">
    <property type="entry name" value="OS04G0572500 PROTEIN"/>
    <property type="match status" value="1"/>
</dbReference>
<evidence type="ECO:0000313" key="3">
    <source>
        <dbReference type="Proteomes" id="UP000245207"/>
    </source>
</evidence>
<feature type="region of interest" description="Disordered" evidence="1">
    <location>
        <begin position="157"/>
        <end position="178"/>
    </location>
</feature>
<evidence type="ECO:0008006" key="4">
    <source>
        <dbReference type="Google" id="ProtNLM"/>
    </source>
</evidence>
<accession>A0A2U1QEN4</accession>
<sequence length="451" mass="52291">MSIIPSRASFSDNPKIITKTMPKTLLLRDFLLDDMSSCSSNGFRSYPRRQRCTTIRFLVEMDLKSNPKLPSKQTNTIWKAKPKPKRYSMLQRASNVMFNAFKNFPFKSTNIMSRNLSRKLLKHGLWKKTDHNNNEVKRLISFGDLLKEEIITRSASTTDVISSTSNSNSNSNSNSTITWSDSGFNATSDISTTGNSLELQLVKNEVVDDNEKKTNEKRVGPTTATAPATNYCDSNENAKNNWLNDQEEQCSPVSVMDFPSDNDTSFYDEEDVSSTFQNRHIHVEERKKLMHKTRRFESVPQLEPVKLEDRIAQSESSTQKCLEFAHEENQVERKAMALLQLTKSTISSQHFKKHEAVESLLLAFFKETMIDKHVSDFEMLQVAKDWMDGQMQEMFLDWECENDRKTYIREMEKKFKWSKYDNELEKENVVLELEYEILSSLVDDILLDFQM</sequence>
<comment type="caution">
    <text evidence="2">The sequence shown here is derived from an EMBL/GenBank/DDBJ whole genome shotgun (WGS) entry which is preliminary data.</text>
</comment>
<dbReference type="EMBL" id="PKPP01000176">
    <property type="protein sequence ID" value="PWA96442.1"/>
    <property type="molecule type" value="Genomic_DNA"/>
</dbReference>
<organism evidence="2 3">
    <name type="scientific">Artemisia annua</name>
    <name type="common">Sweet wormwood</name>
    <dbReference type="NCBI Taxonomy" id="35608"/>
    <lineage>
        <taxon>Eukaryota</taxon>
        <taxon>Viridiplantae</taxon>
        <taxon>Streptophyta</taxon>
        <taxon>Embryophyta</taxon>
        <taxon>Tracheophyta</taxon>
        <taxon>Spermatophyta</taxon>
        <taxon>Magnoliopsida</taxon>
        <taxon>eudicotyledons</taxon>
        <taxon>Gunneridae</taxon>
        <taxon>Pentapetalae</taxon>
        <taxon>asterids</taxon>
        <taxon>campanulids</taxon>
        <taxon>Asterales</taxon>
        <taxon>Asteraceae</taxon>
        <taxon>Asteroideae</taxon>
        <taxon>Anthemideae</taxon>
        <taxon>Artemisiinae</taxon>
        <taxon>Artemisia</taxon>
    </lineage>
</organism>
<reference evidence="2 3" key="1">
    <citation type="journal article" date="2018" name="Mol. Plant">
        <title>The genome of Artemisia annua provides insight into the evolution of Asteraceae family and artemisinin biosynthesis.</title>
        <authorList>
            <person name="Shen Q."/>
            <person name="Zhang L."/>
            <person name="Liao Z."/>
            <person name="Wang S."/>
            <person name="Yan T."/>
            <person name="Shi P."/>
            <person name="Liu M."/>
            <person name="Fu X."/>
            <person name="Pan Q."/>
            <person name="Wang Y."/>
            <person name="Lv Z."/>
            <person name="Lu X."/>
            <person name="Zhang F."/>
            <person name="Jiang W."/>
            <person name="Ma Y."/>
            <person name="Chen M."/>
            <person name="Hao X."/>
            <person name="Li L."/>
            <person name="Tang Y."/>
            <person name="Lv G."/>
            <person name="Zhou Y."/>
            <person name="Sun X."/>
            <person name="Brodelius P.E."/>
            <person name="Rose J.K.C."/>
            <person name="Tang K."/>
        </authorList>
    </citation>
    <scope>NUCLEOTIDE SEQUENCE [LARGE SCALE GENOMIC DNA]</scope>
    <source>
        <strain evidence="3">cv. Huhao1</strain>
        <tissue evidence="2">Leaf</tissue>
    </source>
</reference>
<dbReference type="PANTHER" id="PTHR33623:SF4">
    <property type="entry name" value="DUF4378 DOMAIN-CONTAINING PROTEIN"/>
    <property type="match status" value="1"/>
</dbReference>
<dbReference type="STRING" id="35608.A0A2U1QEN4"/>
<name>A0A2U1QEN4_ARTAN</name>
<dbReference type="OrthoDB" id="668456at2759"/>
<evidence type="ECO:0000256" key="1">
    <source>
        <dbReference type="SAM" id="MobiDB-lite"/>
    </source>
</evidence>
<proteinExistence type="predicted"/>
<feature type="region of interest" description="Disordered" evidence="1">
    <location>
        <begin position="213"/>
        <end position="232"/>
    </location>
</feature>
<dbReference type="AlphaFoldDB" id="A0A2U1QEN4"/>
<gene>
    <name evidence="2" type="ORF">CTI12_AA039210</name>
</gene>
<protein>
    <recommendedName>
        <fullName evidence="4">DUF4378 domain-containing protein</fullName>
    </recommendedName>
</protein>
<dbReference type="Proteomes" id="UP000245207">
    <property type="component" value="Unassembled WGS sequence"/>
</dbReference>
<feature type="compositionally biased region" description="Polar residues" evidence="1">
    <location>
        <begin position="222"/>
        <end position="232"/>
    </location>
</feature>
<evidence type="ECO:0000313" key="2">
    <source>
        <dbReference type="EMBL" id="PWA96442.1"/>
    </source>
</evidence>